<reference evidence="2" key="1">
    <citation type="submission" date="2022-10" db="EMBL/GenBank/DDBJ databases">
        <title>Genome assembly of Pristionchus species.</title>
        <authorList>
            <person name="Yoshida K."/>
            <person name="Sommer R.J."/>
        </authorList>
    </citation>
    <scope>NUCLEOTIDE SEQUENCE [LARGE SCALE GENOMIC DNA]</scope>
    <source>
        <strain evidence="2">RS5460</strain>
    </source>
</reference>
<dbReference type="EMBL" id="BTRK01000002">
    <property type="protein sequence ID" value="GMR38975.1"/>
    <property type="molecule type" value="Genomic_DNA"/>
</dbReference>
<dbReference type="AlphaFoldDB" id="A0AAN5CC17"/>
<protein>
    <recommendedName>
        <fullName evidence="3">G protein-coupled receptor</fullName>
    </recommendedName>
</protein>
<accession>A0AAN5CC17</accession>
<sequence>IGNSTFPTYLKYDIEGIDDYAIMVFWDHGLFGGIHWRDVLGCAYLAASAEGVYIFIAYASYNIVHSLRKNSSCMSKRNHRQHMQLFRALSLQ</sequence>
<proteinExistence type="predicted"/>
<feature type="non-terminal residue" evidence="1">
    <location>
        <position position="1"/>
    </location>
</feature>
<comment type="caution">
    <text evidence="1">The sequence shown here is derived from an EMBL/GenBank/DDBJ whole genome shotgun (WGS) entry which is preliminary data.</text>
</comment>
<dbReference type="Proteomes" id="UP001328107">
    <property type="component" value="Unassembled WGS sequence"/>
</dbReference>
<evidence type="ECO:0008006" key="3">
    <source>
        <dbReference type="Google" id="ProtNLM"/>
    </source>
</evidence>
<keyword evidence="2" id="KW-1185">Reference proteome</keyword>
<evidence type="ECO:0000313" key="1">
    <source>
        <dbReference type="EMBL" id="GMR38975.1"/>
    </source>
</evidence>
<dbReference type="InterPro" id="IPR019428">
    <property type="entry name" value="7TM_GPCR_serpentine_rcpt_Str"/>
</dbReference>
<dbReference type="Pfam" id="PF10326">
    <property type="entry name" value="7TM_GPCR_Str"/>
    <property type="match status" value="1"/>
</dbReference>
<name>A0AAN5CC17_9BILA</name>
<feature type="non-terminal residue" evidence="1">
    <location>
        <position position="92"/>
    </location>
</feature>
<gene>
    <name evidence="1" type="ORF">PMAYCL1PPCAC_09170</name>
</gene>
<evidence type="ECO:0000313" key="2">
    <source>
        <dbReference type="Proteomes" id="UP001328107"/>
    </source>
</evidence>
<organism evidence="1 2">
    <name type="scientific">Pristionchus mayeri</name>
    <dbReference type="NCBI Taxonomy" id="1317129"/>
    <lineage>
        <taxon>Eukaryota</taxon>
        <taxon>Metazoa</taxon>
        <taxon>Ecdysozoa</taxon>
        <taxon>Nematoda</taxon>
        <taxon>Chromadorea</taxon>
        <taxon>Rhabditida</taxon>
        <taxon>Rhabditina</taxon>
        <taxon>Diplogasteromorpha</taxon>
        <taxon>Diplogasteroidea</taxon>
        <taxon>Neodiplogasteridae</taxon>
        <taxon>Pristionchus</taxon>
    </lineage>
</organism>